<reference evidence="1" key="1">
    <citation type="submission" date="2019-08" db="EMBL/GenBank/DDBJ databases">
        <authorList>
            <person name="Kucharzyk K."/>
            <person name="Murdoch R.W."/>
            <person name="Higgins S."/>
            <person name="Loffler F."/>
        </authorList>
    </citation>
    <scope>NUCLEOTIDE SEQUENCE</scope>
</reference>
<accession>A0A645IHU2</accession>
<dbReference type="EMBL" id="VSSQ01115412">
    <property type="protein sequence ID" value="MPN50861.1"/>
    <property type="molecule type" value="Genomic_DNA"/>
</dbReference>
<dbReference type="Pfam" id="PF13353">
    <property type="entry name" value="Fer4_12"/>
    <property type="match status" value="1"/>
</dbReference>
<sequence length="104" mass="11895">MTFTGYTMEQLKEMKLSGIESLLEHTDILVDGAFLLDSPERERNWVGSTNQVIHFLSNRYPAGIEDDSRYTHAMEVRIGDNGEILANGYPIFDFKNHEELLSKS</sequence>
<organism evidence="1">
    <name type="scientific">bioreactor metagenome</name>
    <dbReference type="NCBI Taxonomy" id="1076179"/>
    <lineage>
        <taxon>unclassified sequences</taxon>
        <taxon>metagenomes</taxon>
        <taxon>ecological metagenomes</taxon>
    </lineage>
</organism>
<gene>
    <name evidence="1" type="ORF">SDC9_198501</name>
</gene>
<proteinExistence type="predicted"/>
<protein>
    <submittedName>
        <fullName evidence="1">Uncharacterized protein</fullName>
    </submittedName>
</protein>
<dbReference type="AlphaFoldDB" id="A0A645IHU2"/>
<comment type="caution">
    <text evidence="1">The sequence shown here is derived from an EMBL/GenBank/DDBJ whole genome shotgun (WGS) entry which is preliminary data.</text>
</comment>
<name>A0A645IHU2_9ZZZZ</name>
<evidence type="ECO:0000313" key="1">
    <source>
        <dbReference type="EMBL" id="MPN50861.1"/>
    </source>
</evidence>